<evidence type="ECO:0000313" key="1">
    <source>
        <dbReference type="EMBL" id="CAG8798950.1"/>
    </source>
</evidence>
<name>A0ACA9RLG3_9GLOM</name>
<dbReference type="Proteomes" id="UP000789920">
    <property type="component" value="Unassembled WGS sequence"/>
</dbReference>
<reference evidence="1" key="1">
    <citation type="submission" date="2021-06" db="EMBL/GenBank/DDBJ databases">
        <authorList>
            <person name="Kallberg Y."/>
            <person name="Tangrot J."/>
            <person name="Rosling A."/>
        </authorList>
    </citation>
    <scope>NUCLEOTIDE SEQUENCE</scope>
    <source>
        <strain evidence="1">MA461A</strain>
    </source>
</reference>
<accession>A0ACA9RLG3</accession>
<organism evidence="1 2">
    <name type="scientific">Racocetra persica</name>
    <dbReference type="NCBI Taxonomy" id="160502"/>
    <lineage>
        <taxon>Eukaryota</taxon>
        <taxon>Fungi</taxon>
        <taxon>Fungi incertae sedis</taxon>
        <taxon>Mucoromycota</taxon>
        <taxon>Glomeromycotina</taxon>
        <taxon>Glomeromycetes</taxon>
        <taxon>Diversisporales</taxon>
        <taxon>Gigasporaceae</taxon>
        <taxon>Racocetra</taxon>
    </lineage>
</organism>
<dbReference type="EMBL" id="CAJVQC010058683">
    <property type="protein sequence ID" value="CAG8798950.1"/>
    <property type="molecule type" value="Genomic_DNA"/>
</dbReference>
<sequence>LWHLQANRTPVISCRMIDYLLVVVISEENKSSYSVYPQPIV</sequence>
<comment type="caution">
    <text evidence="1">The sequence shown here is derived from an EMBL/GenBank/DDBJ whole genome shotgun (WGS) entry which is preliminary data.</text>
</comment>
<keyword evidence="2" id="KW-1185">Reference proteome</keyword>
<evidence type="ECO:0000313" key="2">
    <source>
        <dbReference type="Proteomes" id="UP000789920"/>
    </source>
</evidence>
<feature type="non-terminal residue" evidence="1">
    <location>
        <position position="1"/>
    </location>
</feature>
<proteinExistence type="predicted"/>
<protein>
    <submittedName>
        <fullName evidence="1">14226_t:CDS:1</fullName>
    </submittedName>
</protein>
<gene>
    <name evidence="1" type="ORF">RPERSI_LOCUS20615</name>
</gene>